<evidence type="ECO:0000313" key="10">
    <source>
        <dbReference type="Proteomes" id="UP000253318"/>
    </source>
</evidence>
<feature type="region of interest" description="Disordered" evidence="7">
    <location>
        <begin position="1"/>
        <end position="36"/>
    </location>
</feature>
<evidence type="ECO:0000256" key="3">
    <source>
        <dbReference type="ARBA" id="ARBA00022490"/>
    </source>
</evidence>
<sequence length="522" mass="56604">MSKFNTAAARSAGRGPVVSERVPSGQTHEGGPGYARDDKSELFLLAVSNMVGEQTFYEAADARDERFRALVHQIAVADPEWLLGMIGWLRGTANMRSAALVAALEGARARVAAGAHGHSRQMVAAALQRADEPGEALAYWTSRYGRAIPKPVKRGVADALRRLYTERALLKYDTGTRGWRFADVIELVHPAPAADRAAWQGDLFAHALDRRHGRDAEIPASLGMVRARAELAAVPAERRRRVLAEAPERLAQAGMTWEALAGWLQGPMDAAAWEAAIPSMGYMALLRNLRNFDEAGVSDAVAERVALRLADPAEVARSRQLPMRFLAAHRATASLRWAGALERALGHCLGSVPALPGRTLILVDQSYSMSARLSRRSYLTCSAAAQVFGAALALRAEHADLVQYDAVSEPVAAGRGDAVLRVVERFWGPRGGTSTADAVRRHYRRHDRVVIVTDEQAHHGQDPAHQVPAEVPVYTWNLAGYRHGHGPSGEGNRHVFGGLGDAAFAMVPLIEAGRRAGWPWES</sequence>
<keyword evidence="4" id="KW-0479">Metal-binding</keyword>
<dbReference type="GO" id="GO:0003723">
    <property type="term" value="F:RNA binding"/>
    <property type="evidence" value="ECO:0007669"/>
    <property type="project" value="UniProtKB-KW"/>
</dbReference>
<evidence type="ECO:0000259" key="8">
    <source>
        <dbReference type="PROSITE" id="PS50988"/>
    </source>
</evidence>
<organism evidence="9 10">
    <name type="scientific">Marinitenerispora sediminis</name>
    <dbReference type="NCBI Taxonomy" id="1931232"/>
    <lineage>
        <taxon>Bacteria</taxon>
        <taxon>Bacillati</taxon>
        <taxon>Actinomycetota</taxon>
        <taxon>Actinomycetes</taxon>
        <taxon>Streptosporangiales</taxon>
        <taxon>Nocardiopsidaceae</taxon>
        <taxon>Marinitenerispora</taxon>
    </lineage>
</organism>
<evidence type="ECO:0000256" key="1">
    <source>
        <dbReference type="ARBA" id="ARBA00004496"/>
    </source>
</evidence>
<dbReference type="AlphaFoldDB" id="A0A368T9H5"/>
<reference evidence="9 10" key="1">
    <citation type="submission" date="2018-04" db="EMBL/GenBank/DDBJ databases">
        <title>Novel actinobacteria from marine sediment.</title>
        <authorList>
            <person name="Ng Z.Y."/>
            <person name="Tan G.Y.A."/>
        </authorList>
    </citation>
    <scope>NUCLEOTIDE SEQUENCE [LARGE SCALE GENOMIC DNA]</scope>
    <source>
        <strain evidence="9 10">TPS81</strain>
    </source>
</reference>
<dbReference type="GO" id="GO:0046872">
    <property type="term" value="F:metal ion binding"/>
    <property type="evidence" value="ECO:0007669"/>
    <property type="project" value="UniProtKB-KW"/>
</dbReference>
<gene>
    <name evidence="9" type="ORF">DEF24_04835</name>
</gene>
<dbReference type="RefSeq" id="WP_114399920.1">
    <property type="nucleotide sequence ID" value="NZ_QEIM01000164.1"/>
</dbReference>
<dbReference type="OrthoDB" id="208855at2"/>
<protein>
    <submittedName>
        <fullName evidence="9">TROVE domain-containing protein</fullName>
    </submittedName>
</protein>
<evidence type="ECO:0000256" key="6">
    <source>
        <dbReference type="ARBA" id="ARBA00023274"/>
    </source>
</evidence>
<feature type="domain" description="TROVE" evidence="8">
    <location>
        <begin position="25"/>
        <end position="357"/>
    </location>
</feature>
<name>A0A368T9H5_9ACTN</name>
<proteinExistence type="inferred from homology"/>
<dbReference type="InterPro" id="IPR036465">
    <property type="entry name" value="vWFA_dom_sf"/>
</dbReference>
<accession>A0A368T9H5</accession>
<dbReference type="PANTHER" id="PTHR14202">
    <property type="entry name" value="60 KDA RIBONUCLEOPROTEIN SSA/RO"/>
    <property type="match status" value="1"/>
</dbReference>
<keyword evidence="5" id="KW-0694">RNA-binding</keyword>
<dbReference type="GO" id="GO:1990904">
    <property type="term" value="C:ribonucleoprotein complex"/>
    <property type="evidence" value="ECO:0007669"/>
    <property type="project" value="UniProtKB-KW"/>
</dbReference>
<keyword evidence="3" id="KW-0963">Cytoplasm</keyword>
<dbReference type="EMBL" id="QEIN01000024">
    <property type="protein sequence ID" value="RCV61192.1"/>
    <property type="molecule type" value="Genomic_DNA"/>
</dbReference>
<keyword evidence="10" id="KW-1185">Reference proteome</keyword>
<comment type="subcellular location">
    <subcellularLocation>
        <location evidence="1">Cytoplasm</location>
    </subcellularLocation>
</comment>
<dbReference type="InterPro" id="IPR040322">
    <property type="entry name" value="TROVE2"/>
</dbReference>
<evidence type="ECO:0000313" key="9">
    <source>
        <dbReference type="EMBL" id="RCV61192.1"/>
    </source>
</evidence>
<evidence type="ECO:0000256" key="2">
    <source>
        <dbReference type="ARBA" id="ARBA00007814"/>
    </source>
</evidence>
<dbReference type="InterPro" id="IPR037214">
    <property type="entry name" value="TROVE_dom_sf"/>
</dbReference>
<evidence type="ECO:0000256" key="7">
    <source>
        <dbReference type="SAM" id="MobiDB-lite"/>
    </source>
</evidence>
<dbReference type="SUPFAM" id="SSF140864">
    <property type="entry name" value="TROVE domain-like"/>
    <property type="match status" value="1"/>
</dbReference>
<evidence type="ECO:0000256" key="4">
    <source>
        <dbReference type="ARBA" id="ARBA00022723"/>
    </source>
</evidence>
<dbReference type="SUPFAM" id="SSF53300">
    <property type="entry name" value="vWA-like"/>
    <property type="match status" value="1"/>
</dbReference>
<keyword evidence="6" id="KW-0687">Ribonucleoprotein</keyword>
<dbReference type="InterPro" id="IPR008858">
    <property type="entry name" value="TROVE_dom"/>
</dbReference>
<dbReference type="PANTHER" id="PTHR14202:SF0">
    <property type="entry name" value="RNA-BINDING PROTEIN RO60"/>
    <property type="match status" value="1"/>
</dbReference>
<dbReference type="Gene3D" id="3.40.50.410">
    <property type="entry name" value="von Willebrand factor, type A domain"/>
    <property type="match status" value="1"/>
</dbReference>
<evidence type="ECO:0000256" key="5">
    <source>
        <dbReference type="ARBA" id="ARBA00022884"/>
    </source>
</evidence>
<dbReference type="Proteomes" id="UP000253318">
    <property type="component" value="Unassembled WGS sequence"/>
</dbReference>
<dbReference type="Pfam" id="PF05731">
    <property type="entry name" value="TROVE"/>
    <property type="match status" value="1"/>
</dbReference>
<dbReference type="PROSITE" id="PS50988">
    <property type="entry name" value="TROVE"/>
    <property type="match status" value="1"/>
</dbReference>
<comment type="similarity">
    <text evidence="2">Belongs to the Ro 60 kDa family.</text>
</comment>
<dbReference type="GO" id="GO:0005737">
    <property type="term" value="C:cytoplasm"/>
    <property type="evidence" value="ECO:0007669"/>
    <property type="project" value="UniProtKB-SubCell"/>
</dbReference>
<comment type="caution">
    <text evidence="9">The sequence shown here is derived from an EMBL/GenBank/DDBJ whole genome shotgun (WGS) entry which is preliminary data.</text>
</comment>